<evidence type="ECO:0000259" key="7">
    <source>
        <dbReference type="PROSITE" id="PS50850"/>
    </source>
</evidence>
<evidence type="ECO:0000256" key="3">
    <source>
        <dbReference type="ARBA" id="ARBA00022692"/>
    </source>
</evidence>
<dbReference type="EMBL" id="BMJQ01000001">
    <property type="protein sequence ID" value="GGF02053.1"/>
    <property type="molecule type" value="Genomic_DNA"/>
</dbReference>
<dbReference type="PANTHER" id="PTHR43791">
    <property type="entry name" value="PERMEASE-RELATED"/>
    <property type="match status" value="1"/>
</dbReference>
<dbReference type="CDD" id="cd17319">
    <property type="entry name" value="MFS_ExuT_GudP_like"/>
    <property type="match status" value="1"/>
</dbReference>
<proteinExistence type="predicted"/>
<evidence type="ECO:0000313" key="9">
    <source>
        <dbReference type="Proteomes" id="UP000646365"/>
    </source>
</evidence>
<evidence type="ECO:0000313" key="8">
    <source>
        <dbReference type="EMBL" id="GGF02053.1"/>
    </source>
</evidence>
<feature type="transmembrane region" description="Helical" evidence="6">
    <location>
        <begin position="177"/>
        <end position="199"/>
    </location>
</feature>
<feature type="transmembrane region" description="Helical" evidence="6">
    <location>
        <begin position="397"/>
        <end position="417"/>
    </location>
</feature>
<dbReference type="RefSeq" id="WP_229743432.1">
    <property type="nucleotide sequence ID" value="NZ_BMJQ01000001.1"/>
</dbReference>
<feature type="transmembrane region" description="Helical" evidence="6">
    <location>
        <begin position="143"/>
        <end position="165"/>
    </location>
</feature>
<dbReference type="Gene3D" id="1.20.1250.20">
    <property type="entry name" value="MFS general substrate transporter like domains"/>
    <property type="match status" value="2"/>
</dbReference>
<organism evidence="8 9">
    <name type="scientific">Aliidongia dinghuensis</name>
    <dbReference type="NCBI Taxonomy" id="1867774"/>
    <lineage>
        <taxon>Bacteria</taxon>
        <taxon>Pseudomonadati</taxon>
        <taxon>Pseudomonadota</taxon>
        <taxon>Alphaproteobacteria</taxon>
        <taxon>Rhodospirillales</taxon>
        <taxon>Dongiaceae</taxon>
        <taxon>Aliidongia</taxon>
    </lineage>
</organism>
<feature type="transmembrane region" description="Helical" evidence="6">
    <location>
        <begin position="53"/>
        <end position="78"/>
    </location>
</feature>
<gene>
    <name evidence="8" type="ORF">GCM10011611_04450</name>
</gene>
<evidence type="ECO:0000256" key="1">
    <source>
        <dbReference type="ARBA" id="ARBA00004141"/>
    </source>
</evidence>
<keyword evidence="4 6" id="KW-1133">Transmembrane helix</keyword>
<dbReference type="InterPro" id="IPR036259">
    <property type="entry name" value="MFS_trans_sf"/>
</dbReference>
<dbReference type="InterPro" id="IPR011701">
    <property type="entry name" value="MFS"/>
</dbReference>
<dbReference type="SUPFAM" id="SSF103473">
    <property type="entry name" value="MFS general substrate transporter"/>
    <property type="match status" value="1"/>
</dbReference>
<dbReference type="Proteomes" id="UP000646365">
    <property type="component" value="Unassembled WGS sequence"/>
</dbReference>
<evidence type="ECO:0000256" key="2">
    <source>
        <dbReference type="ARBA" id="ARBA00022448"/>
    </source>
</evidence>
<feature type="transmembrane region" description="Helical" evidence="6">
    <location>
        <begin position="243"/>
        <end position="264"/>
    </location>
</feature>
<feature type="transmembrane region" description="Helical" evidence="6">
    <location>
        <begin position="85"/>
        <end position="104"/>
    </location>
</feature>
<evidence type="ECO:0000256" key="5">
    <source>
        <dbReference type="ARBA" id="ARBA00023136"/>
    </source>
</evidence>
<evidence type="ECO:0000256" key="4">
    <source>
        <dbReference type="ARBA" id="ARBA00022989"/>
    </source>
</evidence>
<dbReference type="PROSITE" id="PS50850">
    <property type="entry name" value="MFS"/>
    <property type="match status" value="1"/>
</dbReference>
<dbReference type="FunFam" id="1.20.1250.20:FF:000018">
    <property type="entry name" value="MFS transporter permease"/>
    <property type="match status" value="1"/>
</dbReference>
<keyword evidence="5 6" id="KW-0472">Membrane</keyword>
<evidence type="ECO:0000256" key="6">
    <source>
        <dbReference type="SAM" id="Phobius"/>
    </source>
</evidence>
<sequence>MQPDTIDEERLIGRVTWRLLPLLTILFLVAFVDRQNVGFAKLQMVGALHMTEIAYGLGSSLFFIAYLVFEIPSTLALYKYGARVWLARIMLTWGIITVLLAFAPSQTAFYILRLLLGIAEAGLYPGILYYMTLWFPQRHRTRVMGLFTLGSALGNMLGAMLGGPLLDLDGLFGFAGWQWVFLATGAPPILLTFVVLKYLPATPMEASFLSPAERTWLTQRIAAEKSPSVHADRPLAALWDWRVLGFALVYMLMSTSLYGVSYWLPTVVKGFGVSATTNGLLNMIPWGFSALMLAWLPRRLRRDRTMLHAVAVIAICGIACFVASTQLPSNSLRFAALVLGAPCIQLLYPCFWSIPPRFFTGARAAASIAAINSIGNLGGFWGQNLMPYVGNVTRSTILPMLVPAACLTVLGLAALIAGRRLGPERTAPAA</sequence>
<keyword evidence="2" id="KW-0813">Transport</keyword>
<dbReference type="InterPro" id="IPR020846">
    <property type="entry name" value="MFS_dom"/>
</dbReference>
<protein>
    <recommendedName>
        <fullName evidence="7">Major facilitator superfamily (MFS) profile domain-containing protein</fullName>
    </recommendedName>
</protein>
<feature type="transmembrane region" description="Helical" evidence="6">
    <location>
        <begin position="333"/>
        <end position="352"/>
    </location>
</feature>
<feature type="transmembrane region" description="Helical" evidence="6">
    <location>
        <begin position="307"/>
        <end position="327"/>
    </location>
</feature>
<dbReference type="GO" id="GO:0016020">
    <property type="term" value="C:membrane"/>
    <property type="evidence" value="ECO:0007669"/>
    <property type="project" value="UniProtKB-SubCell"/>
</dbReference>
<feature type="transmembrane region" description="Helical" evidence="6">
    <location>
        <begin position="15"/>
        <end position="33"/>
    </location>
</feature>
<feature type="domain" description="Major facilitator superfamily (MFS) profile" evidence="7">
    <location>
        <begin position="19"/>
        <end position="422"/>
    </location>
</feature>
<feature type="transmembrane region" description="Helical" evidence="6">
    <location>
        <begin position="270"/>
        <end position="295"/>
    </location>
</feature>
<accession>A0A8J2YPC9</accession>
<dbReference type="Pfam" id="PF07690">
    <property type="entry name" value="MFS_1"/>
    <property type="match status" value="1"/>
</dbReference>
<feature type="transmembrane region" description="Helical" evidence="6">
    <location>
        <begin position="110"/>
        <end position="131"/>
    </location>
</feature>
<feature type="transmembrane region" description="Helical" evidence="6">
    <location>
        <begin position="364"/>
        <end position="382"/>
    </location>
</feature>
<comment type="subcellular location">
    <subcellularLocation>
        <location evidence="1">Membrane</location>
        <topology evidence="1">Multi-pass membrane protein</topology>
    </subcellularLocation>
</comment>
<keyword evidence="9" id="KW-1185">Reference proteome</keyword>
<keyword evidence="3 6" id="KW-0812">Transmembrane</keyword>
<name>A0A8J2YPC9_9PROT</name>
<comment type="caution">
    <text evidence="8">The sequence shown here is derived from an EMBL/GenBank/DDBJ whole genome shotgun (WGS) entry which is preliminary data.</text>
</comment>
<dbReference type="AlphaFoldDB" id="A0A8J2YPC9"/>
<dbReference type="PANTHER" id="PTHR43791:SF36">
    <property type="entry name" value="TRANSPORTER, PUTATIVE (AFU_ORTHOLOGUE AFUA_6G08340)-RELATED"/>
    <property type="match status" value="1"/>
</dbReference>
<reference evidence="8" key="1">
    <citation type="journal article" date="2014" name="Int. J. Syst. Evol. Microbiol.">
        <title>Complete genome sequence of Corynebacterium casei LMG S-19264T (=DSM 44701T), isolated from a smear-ripened cheese.</title>
        <authorList>
            <consortium name="US DOE Joint Genome Institute (JGI-PGF)"/>
            <person name="Walter F."/>
            <person name="Albersmeier A."/>
            <person name="Kalinowski J."/>
            <person name="Ruckert C."/>
        </authorList>
    </citation>
    <scope>NUCLEOTIDE SEQUENCE</scope>
    <source>
        <strain evidence="8">CGMCC 1.15725</strain>
    </source>
</reference>
<dbReference type="GO" id="GO:0022857">
    <property type="term" value="F:transmembrane transporter activity"/>
    <property type="evidence" value="ECO:0007669"/>
    <property type="project" value="InterPro"/>
</dbReference>
<reference evidence="8" key="2">
    <citation type="submission" date="2020-09" db="EMBL/GenBank/DDBJ databases">
        <authorList>
            <person name="Sun Q."/>
            <person name="Zhou Y."/>
        </authorList>
    </citation>
    <scope>NUCLEOTIDE SEQUENCE</scope>
    <source>
        <strain evidence="8">CGMCC 1.15725</strain>
    </source>
</reference>